<evidence type="ECO:0000313" key="5">
    <source>
        <dbReference type="Proteomes" id="UP001178322"/>
    </source>
</evidence>
<dbReference type="Proteomes" id="UP001178322">
    <property type="component" value="Chromosome"/>
</dbReference>
<evidence type="ECO:0000313" key="4">
    <source>
        <dbReference type="Proteomes" id="UP000373269"/>
    </source>
</evidence>
<dbReference type="InterPro" id="IPR034660">
    <property type="entry name" value="DinB/YfiT-like"/>
</dbReference>
<accession>A0AAX3X4U0</accession>
<name>A0AAX3X4U0_9BACI</name>
<dbReference type="SUPFAM" id="SSF109854">
    <property type="entry name" value="DinB/YfiT-like putative metalloenzymes"/>
    <property type="match status" value="1"/>
</dbReference>
<organism evidence="3 5">
    <name type="scientific">Lysinibacillus pakistanensis</name>
    <dbReference type="NCBI Taxonomy" id="759811"/>
    <lineage>
        <taxon>Bacteria</taxon>
        <taxon>Bacillati</taxon>
        <taxon>Bacillota</taxon>
        <taxon>Bacilli</taxon>
        <taxon>Bacillales</taxon>
        <taxon>Bacillaceae</taxon>
        <taxon>Lysinibacillus</taxon>
    </lineage>
</organism>
<evidence type="ECO:0000313" key="2">
    <source>
        <dbReference type="EMBL" id="QGG51633.1"/>
    </source>
</evidence>
<evidence type="ECO:0000313" key="3">
    <source>
        <dbReference type="EMBL" id="WHY54063.1"/>
    </source>
</evidence>
<reference evidence="3" key="2">
    <citation type="submission" date="2023-05" db="EMBL/GenBank/DDBJ databases">
        <title>Comparative genomics of Bacillaceae isolates and their secondary metabolite potential.</title>
        <authorList>
            <person name="Song L."/>
            <person name="Nielsen L.J."/>
            <person name="Mohite O."/>
            <person name="Xu X."/>
            <person name="Weber T."/>
            <person name="Kovacs A.T."/>
        </authorList>
    </citation>
    <scope>NUCLEOTIDE SEQUENCE</scope>
    <source>
        <strain evidence="3">LY1</strain>
    </source>
</reference>
<dbReference type="Gene3D" id="1.20.120.450">
    <property type="entry name" value="dinb family like domain"/>
    <property type="match status" value="1"/>
</dbReference>
<sequence>MNHRHQILFQQLERYRNEVLQVLDFVTKEHAEVVPKGFHNNIRWNMGHLYLDQYLWLEAITNEKSKDLIPFQTWFGFGTSPANFTEETPSFEDLKELLKSQPSKIKAKYGDKLEIEFPAIDMGMNTIEQVLIRTIFHEGMHLQAILDIKKCL</sequence>
<protein>
    <submittedName>
        <fullName evidence="3">DinB family protein</fullName>
    </submittedName>
</protein>
<dbReference type="InterPro" id="IPR024775">
    <property type="entry name" value="DinB-like"/>
</dbReference>
<evidence type="ECO:0000259" key="1">
    <source>
        <dbReference type="Pfam" id="PF12867"/>
    </source>
</evidence>
<dbReference type="EMBL" id="CP045835">
    <property type="protein sequence ID" value="QGG51633.1"/>
    <property type="molecule type" value="Genomic_DNA"/>
</dbReference>
<feature type="domain" description="DinB-like" evidence="1">
    <location>
        <begin position="11"/>
        <end position="145"/>
    </location>
</feature>
<dbReference type="Proteomes" id="UP000373269">
    <property type="component" value="Chromosome"/>
</dbReference>
<keyword evidence="4" id="KW-1185">Reference proteome</keyword>
<reference evidence="2 4" key="1">
    <citation type="submission" date="2019-11" db="EMBL/GenBank/DDBJ databases">
        <title>Whole Genome Sequencing and Comparative Genomic Analyses of Lysinibacillus pakistanensis LZH-9, a Halotolerant Strain with Excellent COD Removal Capability.</title>
        <authorList>
            <person name="Zhou H."/>
        </authorList>
    </citation>
    <scope>NUCLEOTIDE SEQUENCE [LARGE SCALE GENOMIC DNA]</scope>
    <source>
        <strain evidence="2 4">LZH-9</strain>
    </source>
</reference>
<dbReference type="Pfam" id="PF12867">
    <property type="entry name" value="DinB_2"/>
    <property type="match status" value="1"/>
</dbReference>
<proteinExistence type="predicted"/>
<dbReference type="EMBL" id="CP126101">
    <property type="protein sequence ID" value="WHY54063.1"/>
    <property type="molecule type" value="Genomic_DNA"/>
</dbReference>
<dbReference type="AlphaFoldDB" id="A0AAX3X4U0"/>
<dbReference type="RefSeq" id="WP_283872636.1">
    <property type="nucleotide sequence ID" value="NZ_CP045835.1"/>
</dbReference>
<gene>
    <name evidence="2" type="ORF">GDS87_12030</name>
    <name evidence="3" type="ORF">QNH24_12735</name>
</gene>